<dbReference type="PRINTS" id="PR00040">
    <property type="entry name" value="HTHMERR"/>
</dbReference>
<dbReference type="CDD" id="cd04785">
    <property type="entry name" value="HTH_CadR-PbrR-like"/>
    <property type="match status" value="1"/>
</dbReference>
<dbReference type="SUPFAM" id="SSF46955">
    <property type="entry name" value="Putative DNA-binding domain"/>
    <property type="match status" value="1"/>
</dbReference>
<dbReference type="Proteomes" id="UP000253061">
    <property type="component" value="Unassembled WGS sequence"/>
</dbReference>
<dbReference type="GO" id="GO:0003677">
    <property type="term" value="F:DNA binding"/>
    <property type="evidence" value="ECO:0007669"/>
    <property type="project" value="UniProtKB-KW"/>
</dbReference>
<gene>
    <name evidence="3" type="ORF">TH6_01660</name>
</gene>
<feature type="domain" description="HTH merR-type" evidence="2">
    <location>
        <begin position="14"/>
        <end position="78"/>
    </location>
</feature>
<dbReference type="Gene3D" id="1.10.1660.10">
    <property type="match status" value="1"/>
</dbReference>
<name>A0A367VM46_9PROT</name>
<organism evidence="3 4">
    <name type="scientific">Thalassospira profundimaris</name>
    <dbReference type="NCBI Taxonomy" id="502049"/>
    <lineage>
        <taxon>Bacteria</taxon>
        <taxon>Pseudomonadati</taxon>
        <taxon>Pseudomonadota</taxon>
        <taxon>Alphaproteobacteria</taxon>
        <taxon>Rhodospirillales</taxon>
        <taxon>Thalassospiraceae</taxon>
        <taxon>Thalassospira</taxon>
    </lineage>
</organism>
<dbReference type="GO" id="GO:0003700">
    <property type="term" value="F:DNA-binding transcription factor activity"/>
    <property type="evidence" value="ECO:0007669"/>
    <property type="project" value="InterPro"/>
</dbReference>
<dbReference type="AlphaFoldDB" id="A0A367VM46"/>
<dbReference type="SMART" id="SM00422">
    <property type="entry name" value="HTH_MERR"/>
    <property type="match status" value="1"/>
</dbReference>
<evidence type="ECO:0000256" key="1">
    <source>
        <dbReference type="ARBA" id="ARBA00023125"/>
    </source>
</evidence>
<dbReference type="RefSeq" id="WP_062956567.1">
    <property type="nucleotide sequence ID" value="NZ_JPWB01000001.1"/>
</dbReference>
<proteinExistence type="predicted"/>
<dbReference type="PROSITE" id="PS50937">
    <property type="entry name" value="HTH_MERR_2"/>
    <property type="match status" value="1"/>
</dbReference>
<dbReference type="InterPro" id="IPR000551">
    <property type="entry name" value="MerR-type_HTH_dom"/>
</dbReference>
<dbReference type="InterPro" id="IPR047057">
    <property type="entry name" value="MerR_fam"/>
</dbReference>
<dbReference type="PROSITE" id="PS00552">
    <property type="entry name" value="HTH_MERR_1"/>
    <property type="match status" value="1"/>
</dbReference>
<dbReference type="InterPro" id="IPR009061">
    <property type="entry name" value="DNA-bd_dom_put_sf"/>
</dbReference>
<protein>
    <submittedName>
        <fullName evidence="3">MerR family transcriptional regulator</fullName>
    </submittedName>
</protein>
<sequence length="138" mass="15859">MDDHNSGRRLKRAELSKVTGCHLETIRYYEKTGMMPDPRRSKTGYRLYDETHVSRLRFILRARDLGFSIEDIRGLLTLIDGQLQTCSEVKQRTESHLADVRTKIDDLKRIEQVLAETAAQCSGKDVPECPVLEALFHV</sequence>
<dbReference type="PANTHER" id="PTHR30204">
    <property type="entry name" value="REDOX-CYCLING DRUG-SENSING TRANSCRIPTIONAL ACTIVATOR SOXR"/>
    <property type="match status" value="1"/>
</dbReference>
<evidence type="ECO:0000313" key="3">
    <source>
        <dbReference type="EMBL" id="RCK25350.1"/>
    </source>
</evidence>
<dbReference type="Pfam" id="PF13411">
    <property type="entry name" value="MerR_1"/>
    <property type="match status" value="1"/>
</dbReference>
<evidence type="ECO:0000259" key="2">
    <source>
        <dbReference type="PROSITE" id="PS50937"/>
    </source>
</evidence>
<accession>A0A367VM46</accession>
<keyword evidence="1" id="KW-0238">DNA-binding</keyword>
<comment type="caution">
    <text evidence="3">The sequence shown here is derived from an EMBL/GenBank/DDBJ whole genome shotgun (WGS) entry which is preliminary data.</text>
</comment>
<evidence type="ECO:0000313" key="4">
    <source>
        <dbReference type="Proteomes" id="UP000253061"/>
    </source>
</evidence>
<dbReference type="EMBL" id="JPWB01000001">
    <property type="protein sequence ID" value="RCK25350.1"/>
    <property type="molecule type" value="Genomic_DNA"/>
</dbReference>
<reference evidence="3 4" key="1">
    <citation type="submission" date="2014-07" db="EMBL/GenBank/DDBJ databases">
        <title>Draft genome sequence of Thalassospira profundimaris R8-17.</title>
        <authorList>
            <person name="Lai Q."/>
            <person name="Shao Z."/>
        </authorList>
    </citation>
    <scope>NUCLEOTIDE SEQUENCE [LARGE SCALE GENOMIC DNA]</scope>
    <source>
        <strain evidence="3 4">R8-17</strain>
    </source>
</reference>
<dbReference type="PANTHER" id="PTHR30204:SF92">
    <property type="entry name" value="HTH-TYPE TRANSCRIPTIONAL REGULATOR ZNTR"/>
    <property type="match status" value="1"/>
</dbReference>